<accession>A0A8T2N5H4</accession>
<dbReference type="Proteomes" id="UP000824540">
    <property type="component" value="Unassembled WGS sequence"/>
</dbReference>
<comment type="caution">
    <text evidence="2">The sequence shown here is derived from an EMBL/GenBank/DDBJ whole genome shotgun (WGS) entry which is preliminary data.</text>
</comment>
<feature type="compositionally biased region" description="Pro residues" evidence="1">
    <location>
        <begin position="92"/>
        <end position="104"/>
    </location>
</feature>
<dbReference type="GO" id="GO:0061640">
    <property type="term" value="P:cytoskeleton-dependent cytokinesis"/>
    <property type="evidence" value="ECO:0007669"/>
    <property type="project" value="InterPro"/>
</dbReference>
<dbReference type="AlphaFoldDB" id="A0A8T2N5H4"/>
<keyword evidence="3" id="KW-1185">Reference proteome</keyword>
<dbReference type="InterPro" id="IPR009991">
    <property type="entry name" value="DCTN3"/>
</dbReference>
<name>A0A8T2N5H4_9TELE</name>
<dbReference type="OrthoDB" id="16729at2759"/>
<organism evidence="2 3">
    <name type="scientific">Albula glossodonta</name>
    <name type="common">roundjaw bonefish</name>
    <dbReference type="NCBI Taxonomy" id="121402"/>
    <lineage>
        <taxon>Eukaryota</taxon>
        <taxon>Metazoa</taxon>
        <taxon>Chordata</taxon>
        <taxon>Craniata</taxon>
        <taxon>Vertebrata</taxon>
        <taxon>Euteleostomi</taxon>
        <taxon>Actinopterygii</taxon>
        <taxon>Neopterygii</taxon>
        <taxon>Teleostei</taxon>
        <taxon>Albuliformes</taxon>
        <taxon>Albulidae</taxon>
        <taxon>Albula</taxon>
    </lineage>
</organism>
<gene>
    <name evidence="2" type="ORF">JZ751_007378</name>
</gene>
<dbReference type="PANTHER" id="PTHR28360">
    <property type="entry name" value="DYNACTIN SUBUNIT 3"/>
    <property type="match status" value="1"/>
</dbReference>
<dbReference type="EMBL" id="JAFBMS010000143">
    <property type="protein sequence ID" value="KAG9334660.1"/>
    <property type="molecule type" value="Genomic_DNA"/>
</dbReference>
<protein>
    <submittedName>
        <fullName evidence="2">Uncharacterized protein</fullName>
    </submittedName>
</protein>
<evidence type="ECO:0000313" key="3">
    <source>
        <dbReference type="Proteomes" id="UP000824540"/>
    </source>
</evidence>
<dbReference type="GO" id="GO:0005869">
    <property type="term" value="C:dynactin complex"/>
    <property type="evidence" value="ECO:0007669"/>
    <property type="project" value="InterPro"/>
</dbReference>
<evidence type="ECO:0000313" key="2">
    <source>
        <dbReference type="EMBL" id="KAG9334660.1"/>
    </source>
</evidence>
<evidence type="ECO:0000256" key="1">
    <source>
        <dbReference type="SAM" id="MobiDB-lite"/>
    </source>
</evidence>
<dbReference type="PANTHER" id="PTHR28360:SF1">
    <property type="entry name" value="DYNACTIN SUBUNIT 3"/>
    <property type="match status" value="1"/>
</dbReference>
<feature type="compositionally biased region" description="Basic and acidic residues" evidence="1">
    <location>
        <begin position="124"/>
        <end position="181"/>
    </location>
</feature>
<feature type="region of interest" description="Disordered" evidence="1">
    <location>
        <begin position="89"/>
        <end position="181"/>
    </location>
</feature>
<sequence length="181" mass="20690">MCAALNRAFSFSSKQADVPEHTTKLQRLSQIHIKQQNQSEALSEEVKRQFEEYNKMMFLLSKQFSQWDETLRQLEGAKQVKPVDLYLVVVSPPSPGSPPQPENPLHPAKRSREPEWVQVLTKFAVRDEEREKTYQEREERREAGDGERGPEGERAAGEGGKKGEREGGERGEEGERVERVG</sequence>
<proteinExistence type="predicted"/>
<dbReference type="Pfam" id="PF07426">
    <property type="entry name" value="Dynactin_p22"/>
    <property type="match status" value="1"/>
</dbReference>
<reference evidence="2" key="1">
    <citation type="thesis" date="2021" institute="BYU ScholarsArchive" country="Provo, UT, USA">
        <title>Applications of and Algorithms for Genome Assembly and Genomic Analyses with an Emphasis on Marine Teleosts.</title>
        <authorList>
            <person name="Pickett B.D."/>
        </authorList>
    </citation>
    <scope>NUCLEOTIDE SEQUENCE</scope>
    <source>
        <strain evidence="2">HI-2016</strain>
    </source>
</reference>